<organism evidence="1 2">
    <name type="scientific">Poecilia formosa</name>
    <name type="common">Amazon molly</name>
    <name type="synonym">Limia formosa</name>
    <dbReference type="NCBI Taxonomy" id="48698"/>
    <lineage>
        <taxon>Eukaryota</taxon>
        <taxon>Metazoa</taxon>
        <taxon>Chordata</taxon>
        <taxon>Craniata</taxon>
        <taxon>Vertebrata</taxon>
        <taxon>Euteleostomi</taxon>
        <taxon>Actinopterygii</taxon>
        <taxon>Neopterygii</taxon>
        <taxon>Teleostei</taxon>
        <taxon>Neoteleostei</taxon>
        <taxon>Acanthomorphata</taxon>
        <taxon>Ovalentaria</taxon>
        <taxon>Atherinomorphae</taxon>
        <taxon>Cyprinodontiformes</taxon>
        <taxon>Poeciliidae</taxon>
        <taxon>Poeciliinae</taxon>
        <taxon>Poecilia</taxon>
    </lineage>
</organism>
<dbReference type="Ensembl" id="ENSPFOT00000022148.1">
    <property type="protein sequence ID" value="ENSPFOP00000022756.1"/>
    <property type="gene ID" value="ENSPFOG00000023570.1"/>
</dbReference>
<reference evidence="1" key="2">
    <citation type="submission" date="2025-08" db="UniProtKB">
        <authorList>
            <consortium name="Ensembl"/>
        </authorList>
    </citation>
    <scope>IDENTIFICATION</scope>
</reference>
<reference evidence="2" key="1">
    <citation type="submission" date="2013-10" db="EMBL/GenBank/DDBJ databases">
        <authorList>
            <person name="Schartl M."/>
            <person name="Warren W."/>
        </authorList>
    </citation>
    <scope>NUCLEOTIDE SEQUENCE [LARGE SCALE GENOMIC DNA]</scope>
    <source>
        <strain evidence="2">female</strain>
    </source>
</reference>
<sequence>LEHSFKVKLEVRGKSVCHQDRKLQAASLFTEKRKQKILNLVTRKRKSKPKDL</sequence>
<name>A0A096LUB5_POEFO</name>
<proteinExistence type="predicted"/>
<dbReference type="EMBL" id="AYCK01006136">
    <property type="status" value="NOT_ANNOTATED_CDS"/>
    <property type="molecule type" value="Genomic_DNA"/>
</dbReference>
<evidence type="ECO:0000313" key="1">
    <source>
        <dbReference type="Ensembl" id="ENSPFOP00000022756.1"/>
    </source>
</evidence>
<reference evidence="1" key="3">
    <citation type="submission" date="2025-09" db="UniProtKB">
        <authorList>
            <consortium name="Ensembl"/>
        </authorList>
    </citation>
    <scope>IDENTIFICATION</scope>
</reference>
<protein>
    <submittedName>
        <fullName evidence="1">Uncharacterized protein</fullName>
    </submittedName>
</protein>
<keyword evidence="2" id="KW-1185">Reference proteome</keyword>
<dbReference type="AlphaFoldDB" id="A0A096LUB5"/>
<accession>A0A096LUB5</accession>
<evidence type="ECO:0000313" key="2">
    <source>
        <dbReference type="Proteomes" id="UP000028760"/>
    </source>
</evidence>
<dbReference type="Proteomes" id="UP000028760">
    <property type="component" value="Unassembled WGS sequence"/>
</dbReference>